<dbReference type="Proteomes" id="UP000198508">
    <property type="component" value="Unassembled WGS sequence"/>
</dbReference>
<feature type="transmembrane region" description="Helical" evidence="6">
    <location>
        <begin position="419"/>
        <end position="441"/>
    </location>
</feature>
<keyword evidence="6" id="KW-0472">Membrane</keyword>
<evidence type="ECO:0000256" key="4">
    <source>
        <dbReference type="ARBA" id="ARBA00022448"/>
    </source>
</evidence>
<feature type="transmembrane region" description="Helical" evidence="6">
    <location>
        <begin position="389"/>
        <end position="407"/>
    </location>
</feature>
<feature type="transmembrane region" description="Helical" evidence="6">
    <location>
        <begin position="323"/>
        <end position="347"/>
    </location>
</feature>
<dbReference type="GO" id="GO:0005886">
    <property type="term" value="C:plasma membrane"/>
    <property type="evidence" value="ECO:0007669"/>
    <property type="project" value="TreeGrafter"/>
</dbReference>
<dbReference type="NCBIfam" id="TIGR00797">
    <property type="entry name" value="matE"/>
    <property type="match status" value="1"/>
</dbReference>
<dbReference type="Pfam" id="PF13581">
    <property type="entry name" value="HATPase_c_2"/>
    <property type="match status" value="1"/>
</dbReference>
<comment type="similarity">
    <text evidence="2">Belongs to the multi antimicrobial extrusion (MATE) (TC 2.A.66.1) family.</text>
</comment>
<dbReference type="PANTHER" id="PTHR43298">
    <property type="entry name" value="MULTIDRUG RESISTANCE PROTEIN NORM-RELATED"/>
    <property type="match status" value="1"/>
</dbReference>
<accession>A0A1I0K100</accession>
<dbReference type="EMBL" id="FOIM01000041">
    <property type="protein sequence ID" value="SEU17058.1"/>
    <property type="molecule type" value="Genomic_DNA"/>
</dbReference>
<evidence type="ECO:0000313" key="8">
    <source>
        <dbReference type="EMBL" id="SEU17058.1"/>
    </source>
</evidence>
<keyword evidence="6" id="KW-0812">Transmembrane</keyword>
<keyword evidence="6" id="KW-1133">Transmembrane helix</keyword>
<evidence type="ECO:0000256" key="5">
    <source>
        <dbReference type="ARBA" id="ARBA00031636"/>
    </source>
</evidence>
<keyword evidence="4" id="KW-0813">Transport</keyword>
<dbReference type="PANTHER" id="PTHR43298:SF2">
    <property type="entry name" value="FMN_FAD EXPORTER YEEO-RELATED"/>
    <property type="match status" value="1"/>
</dbReference>
<dbReference type="GO" id="GO:0015297">
    <property type="term" value="F:antiporter activity"/>
    <property type="evidence" value="ECO:0007669"/>
    <property type="project" value="InterPro"/>
</dbReference>
<dbReference type="AlphaFoldDB" id="A0A1I0K100"/>
<name>A0A1I0K100_9FIRM</name>
<evidence type="ECO:0000256" key="1">
    <source>
        <dbReference type="ARBA" id="ARBA00003408"/>
    </source>
</evidence>
<evidence type="ECO:0000256" key="3">
    <source>
        <dbReference type="ARBA" id="ARBA00020268"/>
    </source>
</evidence>
<dbReference type="InterPro" id="IPR036890">
    <property type="entry name" value="HATPase_C_sf"/>
</dbReference>
<evidence type="ECO:0000259" key="7">
    <source>
        <dbReference type="Pfam" id="PF13581"/>
    </source>
</evidence>
<proteinExistence type="inferred from homology"/>
<organism evidence="8 9">
    <name type="scientific">Enterocloster lavalensis</name>
    <dbReference type="NCBI Taxonomy" id="460384"/>
    <lineage>
        <taxon>Bacteria</taxon>
        <taxon>Bacillati</taxon>
        <taxon>Bacillota</taxon>
        <taxon>Clostridia</taxon>
        <taxon>Lachnospirales</taxon>
        <taxon>Lachnospiraceae</taxon>
        <taxon>Enterocloster</taxon>
    </lineage>
</organism>
<dbReference type="InterPro" id="IPR002528">
    <property type="entry name" value="MATE_fam"/>
</dbReference>
<feature type="domain" description="Histidine kinase/HSP90-like ATPase" evidence="7">
    <location>
        <begin position="458"/>
        <end position="580"/>
    </location>
</feature>
<feature type="transmembrane region" description="Helical" evidence="6">
    <location>
        <begin position="168"/>
        <end position="191"/>
    </location>
</feature>
<dbReference type="InterPro" id="IPR003594">
    <property type="entry name" value="HATPase_dom"/>
</dbReference>
<sequence length="581" mass="63510">MKRNRKEKDRFTGAMFRSMLGPAVLSSLGLAFGDAADAVVVGQRMGATGLAAVGLALPVYMVMNVFVHGFGSGGSVYYARLMGEGREQEAVRNFRQVIQAALAVSVLLGAAGRLFLDRFLWLLGTTPSDGAVFAACKTYVGILLIGMPVIFLSYVSNYYLRNDDYSRLAGIGFTVGNVSDFLLNVVFVIWLDLGAAGAAWSTVLGQLISVCIYGGGLARGKSRLRYRPVKPDLRYVLACLRLGFGTSVHYIYQMIFLIFANNTLMNTAGAFGVAVFDVIQNASYFVSYVYDSAAKAAQPLISTFCGEHNETAKRNVMGLGLKAGCAMGILSAALIALFPGTVCAVFGIHSGEALALGRAALRIFCLGTVFAGVNALMESYYQASGREKGVFIITTLRSAVILFPVTWFCSRLGAEGFWWLYPATEFLSFAVFCVFMHVYPLRGDGLREERIFQRTIENRNGDVGEIAGEAGEFCEKWDGGPKQVFYVTMVVEEICLAILEHCGEREKAYIQITLVALEEGGFELHVRDSASGFNPFSLETGKAGDSYEFDMNAMGMMVIKEKAREFFYRQYQGFNTLTVRI</sequence>
<feature type="transmembrane region" description="Helical" evidence="6">
    <location>
        <begin position="131"/>
        <end position="156"/>
    </location>
</feature>
<feature type="transmembrane region" description="Helical" evidence="6">
    <location>
        <begin position="100"/>
        <end position="116"/>
    </location>
</feature>
<evidence type="ECO:0000256" key="2">
    <source>
        <dbReference type="ARBA" id="ARBA00010199"/>
    </source>
</evidence>
<dbReference type="Gene3D" id="3.30.565.10">
    <property type="entry name" value="Histidine kinase-like ATPase, C-terminal domain"/>
    <property type="match status" value="1"/>
</dbReference>
<feature type="transmembrane region" description="Helical" evidence="6">
    <location>
        <begin position="239"/>
        <end position="259"/>
    </location>
</feature>
<evidence type="ECO:0000256" key="6">
    <source>
        <dbReference type="SAM" id="Phobius"/>
    </source>
</evidence>
<dbReference type="STRING" id="460384.SAMN05216313_14125"/>
<keyword evidence="9" id="KW-1185">Reference proteome</keyword>
<feature type="transmembrane region" description="Helical" evidence="6">
    <location>
        <begin position="197"/>
        <end position="218"/>
    </location>
</feature>
<feature type="transmembrane region" description="Helical" evidence="6">
    <location>
        <begin position="359"/>
        <end position="377"/>
    </location>
</feature>
<reference evidence="9" key="1">
    <citation type="submission" date="2016-10" db="EMBL/GenBank/DDBJ databases">
        <authorList>
            <person name="Varghese N."/>
            <person name="Submissions S."/>
        </authorList>
    </citation>
    <scope>NUCLEOTIDE SEQUENCE [LARGE SCALE GENOMIC DNA]</scope>
    <source>
        <strain evidence="9">NLAE-zl-G277</strain>
    </source>
</reference>
<feature type="transmembrane region" description="Helical" evidence="6">
    <location>
        <begin position="271"/>
        <end position="290"/>
    </location>
</feature>
<comment type="function">
    <text evidence="1">Multidrug efflux pump.</text>
</comment>
<gene>
    <name evidence="8" type="ORF">SAMN05216313_14125</name>
</gene>
<evidence type="ECO:0000313" key="9">
    <source>
        <dbReference type="Proteomes" id="UP000198508"/>
    </source>
</evidence>
<dbReference type="GO" id="GO:0042910">
    <property type="term" value="F:xenobiotic transmembrane transporter activity"/>
    <property type="evidence" value="ECO:0007669"/>
    <property type="project" value="InterPro"/>
</dbReference>
<dbReference type="Pfam" id="PF01554">
    <property type="entry name" value="MatE"/>
    <property type="match status" value="2"/>
</dbReference>
<protein>
    <recommendedName>
        <fullName evidence="3">Probable multidrug resistance protein NorM</fullName>
    </recommendedName>
    <alternativeName>
        <fullName evidence="5">Multidrug-efflux transporter</fullName>
    </alternativeName>
</protein>
<feature type="transmembrane region" description="Helical" evidence="6">
    <location>
        <begin position="59"/>
        <end position="79"/>
    </location>
</feature>
<dbReference type="InterPro" id="IPR050222">
    <property type="entry name" value="MATE_MdtK"/>
</dbReference>
<dbReference type="RefSeq" id="WP_092370674.1">
    <property type="nucleotide sequence ID" value="NZ_DAINWJ010000241.1"/>
</dbReference>